<dbReference type="PANTHER" id="PTHR43300:SF11">
    <property type="entry name" value="ACETYLTRANSFERASE RV3034C-RELATED"/>
    <property type="match status" value="1"/>
</dbReference>
<feature type="region of interest" description="Disordered" evidence="5">
    <location>
        <begin position="1"/>
        <end position="22"/>
    </location>
</feature>
<keyword evidence="7" id="KW-1185">Reference proteome</keyword>
<dbReference type="SUPFAM" id="SSF51161">
    <property type="entry name" value="Trimeric LpxA-like enzymes"/>
    <property type="match status" value="1"/>
</dbReference>
<dbReference type="CDD" id="cd03349">
    <property type="entry name" value="LbH_XAT"/>
    <property type="match status" value="1"/>
</dbReference>
<evidence type="ECO:0000256" key="2">
    <source>
        <dbReference type="ARBA" id="ARBA00022679"/>
    </source>
</evidence>
<evidence type="ECO:0000256" key="1">
    <source>
        <dbReference type="ARBA" id="ARBA00007274"/>
    </source>
</evidence>
<protein>
    <submittedName>
        <fullName evidence="6">CatB-related O-acetyltransferase</fullName>
        <ecNumber evidence="6">2.3.1.-</ecNumber>
    </submittedName>
</protein>
<accession>A0ABV6S2P6</accession>
<feature type="compositionally biased region" description="Polar residues" evidence="5">
    <location>
        <begin position="283"/>
        <end position="298"/>
    </location>
</feature>
<dbReference type="EC" id="2.3.1.-" evidence="6"/>
<dbReference type="Pfam" id="PF00132">
    <property type="entry name" value="Hexapep"/>
    <property type="match status" value="1"/>
</dbReference>
<evidence type="ECO:0000313" key="7">
    <source>
        <dbReference type="Proteomes" id="UP001589896"/>
    </source>
</evidence>
<reference evidence="6 7" key="1">
    <citation type="submission" date="2024-09" db="EMBL/GenBank/DDBJ databases">
        <authorList>
            <person name="Sun Q."/>
            <person name="Mori K."/>
        </authorList>
    </citation>
    <scope>NUCLEOTIDE SEQUENCE [LARGE SCALE GENOMIC DNA]</scope>
    <source>
        <strain evidence="6 7">KCTC 23076</strain>
    </source>
</reference>
<organism evidence="6 7">
    <name type="scientific">Lysobacter korlensis</name>
    <dbReference type="NCBI Taxonomy" id="553636"/>
    <lineage>
        <taxon>Bacteria</taxon>
        <taxon>Pseudomonadati</taxon>
        <taxon>Pseudomonadota</taxon>
        <taxon>Gammaproteobacteria</taxon>
        <taxon>Lysobacterales</taxon>
        <taxon>Lysobacteraceae</taxon>
        <taxon>Lysobacter</taxon>
    </lineage>
</organism>
<gene>
    <name evidence="6" type="ORF">ACFFGH_31575</name>
</gene>
<evidence type="ECO:0000256" key="3">
    <source>
        <dbReference type="ARBA" id="ARBA00022737"/>
    </source>
</evidence>
<comment type="caution">
    <text evidence="6">The sequence shown here is derived from an EMBL/GenBank/DDBJ whole genome shotgun (WGS) entry which is preliminary data.</text>
</comment>
<keyword evidence="3" id="KW-0677">Repeat</keyword>
<dbReference type="InterPro" id="IPR050179">
    <property type="entry name" value="Trans_hexapeptide_repeat"/>
</dbReference>
<evidence type="ECO:0000313" key="6">
    <source>
        <dbReference type="EMBL" id="MFC0682393.1"/>
    </source>
</evidence>
<dbReference type="InterPro" id="IPR011004">
    <property type="entry name" value="Trimer_LpxA-like_sf"/>
</dbReference>
<dbReference type="Gene3D" id="2.160.10.10">
    <property type="entry name" value="Hexapeptide repeat proteins"/>
    <property type="match status" value="1"/>
</dbReference>
<dbReference type="PANTHER" id="PTHR43300">
    <property type="entry name" value="ACETYLTRANSFERASE"/>
    <property type="match status" value="1"/>
</dbReference>
<dbReference type="GO" id="GO:0016746">
    <property type="term" value="F:acyltransferase activity"/>
    <property type="evidence" value="ECO:0007669"/>
    <property type="project" value="UniProtKB-KW"/>
</dbReference>
<dbReference type="InterPro" id="IPR018357">
    <property type="entry name" value="Hexapep_transf_CS"/>
</dbReference>
<dbReference type="PROSITE" id="PS00101">
    <property type="entry name" value="HEXAPEP_TRANSFERASES"/>
    <property type="match status" value="1"/>
</dbReference>
<keyword evidence="2 6" id="KW-0808">Transferase</keyword>
<dbReference type="Proteomes" id="UP001589896">
    <property type="component" value="Unassembled WGS sequence"/>
</dbReference>
<sequence>METRPERSGAPPSAAPQPAPPAWSQLKRSGLRIESGIRFFVKKAVLEFEPPAQLSNADLHLYRGFQLGRYSFIRSGTIRHLARIGRYTSVGPRVMIGEGEHPIHWLSTSPAQYLAKQFEFYPPEAADAAQRVIPRDETNTDDSSRGLVEIGNDVWIGANVMIRRGIRIGDGAVVASGAFVNRDVAPYSIVGGLPARPIKNRFDDATIERLLRVRWWEFDIADLAGVDFPNIGAALDEIERREAAGEAVRVPIAFSQVTLSKSGFTNLRVHQAHRDAAERRLAKSTSPKNTKQSGTTTG</sequence>
<keyword evidence="4 6" id="KW-0012">Acyltransferase</keyword>
<evidence type="ECO:0000256" key="4">
    <source>
        <dbReference type="ARBA" id="ARBA00023315"/>
    </source>
</evidence>
<name>A0ABV6S2P6_9GAMM</name>
<dbReference type="InterPro" id="IPR001451">
    <property type="entry name" value="Hexapep"/>
</dbReference>
<comment type="similarity">
    <text evidence="1">Belongs to the transferase hexapeptide repeat family.</text>
</comment>
<evidence type="ECO:0000256" key="5">
    <source>
        <dbReference type="SAM" id="MobiDB-lite"/>
    </source>
</evidence>
<feature type="region of interest" description="Disordered" evidence="5">
    <location>
        <begin position="275"/>
        <end position="298"/>
    </location>
</feature>
<dbReference type="EMBL" id="JBHLTG010000013">
    <property type="protein sequence ID" value="MFC0682393.1"/>
    <property type="molecule type" value="Genomic_DNA"/>
</dbReference>
<dbReference type="RefSeq" id="WP_386676374.1">
    <property type="nucleotide sequence ID" value="NZ_JBHLTG010000013.1"/>
</dbReference>
<proteinExistence type="inferred from homology"/>